<gene>
    <name evidence="8" type="ORF">SORDD15_00334</name>
</gene>
<keyword evidence="3" id="KW-0732">Signal</keyword>
<evidence type="ECO:0000256" key="6">
    <source>
        <dbReference type="SAM" id="Phobius"/>
    </source>
</evidence>
<evidence type="ECO:0000256" key="5">
    <source>
        <dbReference type="SAM" id="MobiDB-lite"/>
    </source>
</evidence>
<feature type="region of interest" description="Disordered" evidence="5">
    <location>
        <begin position="163"/>
        <end position="194"/>
    </location>
</feature>
<dbReference type="Proteomes" id="UP000070678">
    <property type="component" value="Unassembled WGS sequence"/>
</dbReference>
<feature type="compositionally biased region" description="Pro residues" evidence="5">
    <location>
        <begin position="170"/>
        <end position="187"/>
    </location>
</feature>
<protein>
    <submittedName>
        <fullName evidence="8">Alcohol dehydrogenase</fullName>
        <ecNumber evidence="8">1.1.1.1</ecNumber>
    </submittedName>
</protein>
<dbReference type="SUPFAM" id="SSF49478">
    <property type="entry name" value="Cna protein B-type domain"/>
    <property type="match status" value="2"/>
</dbReference>
<evidence type="ECO:0000256" key="2">
    <source>
        <dbReference type="ARBA" id="ARBA00022525"/>
    </source>
</evidence>
<feature type="domain" description="Gram-positive cocci surface proteins LPxTG" evidence="7">
    <location>
        <begin position="188"/>
        <end position="221"/>
    </location>
</feature>
<keyword evidence="6" id="KW-0472">Membrane</keyword>
<evidence type="ECO:0000259" key="7">
    <source>
        <dbReference type="PROSITE" id="PS50847"/>
    </source>
</evidence>
<dbReference type="Pfam" id="PF05738">
    <property type="entry name" value="Cna_B"/>
    <property type="match status" value="2"/>
</dbReference>
<dbReference type="EMBL" id="LQNX01000022">
    <property type="protein sequence ID" value="KXT82243.1"/>
    <property type="molecule type" value="Genomic_DNA"/>
</dbReference>
<evidence type="ECO:0000313" key="9">
    <source>
        <dbReference type="Proteomes" id="UP000070678"/>
    </source>
</evidence>
<dbReference type="InterPro" id="IPR019931">
    <property type="entry name" value="LPXTG_anchor"/>
</dbReference>
<dbReference type="CDD" id="cd00222">
    <property type="entry name" value="CollagenBindB"/>
    <property type="match status" value="2"/>
</dbReference>
<keyword evidence="6" id="KW-0812">Transmembrane</keyword>
<dbReference type="AlphaFoldDB" id="A0A139P2C7"/>
<reference evidence="8 9" key="1">
    <citation type="submission" date="2016-01" db="EMBL/GenBank/DDBJ databases">
        <title>Highly variable Streptococcus oralis are common among viridans streptococci isolated from primates.</title>
        <authorList>
            <person name="Denapaite D."/>
            <person name="Rieger M."/>
            <person name="Koendgen S."/>
            <person name="Brueckner R."/>
            <person name="Ochigava I."/>
            <person name="Kappeler P."/>
            <person name="Maetz-Rensing K."/>
            <person name="Leendertz F."/>
            <person name="Hakenbeck R."/>
        </authorList>
    </citation>
    <scope>NUCLEOTIDE SEQUENCE [LARGE SCALE GENOMIC DNA]</scope>
    <source>
        <strain evidence="8 9">DD15</strain>
    </source>
</reference>
<proteinExistence type="predicted"/>
<dbReference type="InterPro" id="IPR008454">
    <property type="entry name" value="Collagen-bd_Cna-like_B-typ_dom"/>
</dbReference>
<dbReference type="PATRIC" id="fig|1303.78.peg.353"/>
<evidence type="ECO:0000256" key="3">
    <source>
        <dbReference type="ARBA" id="ARBA00022729"/>
    </source>
</evidence>
<keyword evidence="2" id="KW-0964">Secreted</keyword>
<keyword evidence="1" id="KW-0134">Cell wall</keyword>
<comment type="caution">
    <text evidence="8">The sequence shown here is derived from an EMBL/GenBank/DDBJ whole genome shotgun (WGS) entry which is preliminary data.</text>
</comment>
<name>A0A139P2C7_STROR</name>
<sequence length="221" mass="24340">MKVQIFKGEGEKAELVQEIEVSEATGWKFESKALPKYENGTEIKYTVKEVAVKEYTSTVTTDKDGKYTVTNEYTPEKTSIKGRKIWKDEENKDGIRPASITVKLLADGQDTGKTAVASEATDWTYEFTELERYKDTKGTEFKYSVVEVPVAGYTSEVEGFNITNTHTPEKPTPGKPNEPGKPGPKPQLPNTGEKASNVAVVAGLALMAVTGGLYFVSRKNK</sequence>
<dbReference type="Pfam" id="PF00746">
    <property type="entry name" value="Gram_pos_anchor"/>
    <property type="match status" value="1"/>
</dbReference>
<dbReference type="EC" id="1.1.1.1" evidence="8"/>
<organism evidence="8 9">
    <name type="scientific">Streptococcus oralis</name>
    <dbReference type="NCBI Taxonomy" id="1303"/>
    <lineage>
        <taxon>Bacteria</taxon>
        <taxon>Bacillati</taxon>
        <taxon>Bacillota</taxon>
        <taxon>Bacilli</taxon>
        <taxon>Lactobacillales</taxon>
        <taxon>Streptococcaceae</taxon>
        <taxon>Streptococcus</taxon>
    </lineage>
</organism>
<keyword evidence="4" id="KW-0572">Peptidoglycan-anchor</keyword>
<evidence type="ECO:0000256" key="1">
    <source>
        <dbReference type="ARBA" id="ARBA00022512"/>
    </source>
</evidence>
<dbReference type="NCBIfam" id="TIGR01167">
    <property type="entry name" value="LPXTG_anchor"/>
    <property type="match status" value="1"/>
</dbReference>
<evidence type="ECO:0000256" key="4">
    <source>
        <dbReference type="ARBA" id="ARBA00023088"/>
    </source>
</evidence>
<keyword evidence="6" id="KW-1133">Transmembrane helix</keyword>
<keyword evidence="8" id="KW-0560">Oxidoreductase</keyword>
<feature type="transmembrane region" description="Helical" evidence="6">
    <location>
        <begin position="195"/>
        <end position="216"/>
    </location>
</feature>
<evidence type="ECO:0000313" key="8">
    <source>
        <dbReference type="EMBL" id="KXT82243.1"/>
    </source>
</evidence>
<dbReference type="Gene3D" id="2.60.40.1140">
    <property type="entry name" value="Collagen-binding surface protein Cna, B-type domain"/>
    <property type="match status" value="2"/>
</dbReference>
<dbReference type="GO" id="GO:0004022">
    <property type="term" value="F:alcohol dehydrogenase (NAD+) activity"/>
    <property type="evidence" value="ECO:0007669"/>
    <property type="project" value="UniProtKB-EC"/>
</dbReference>
<dbReference type="PROSITE" id="PS50847">
    <property type="entry name" value="GRAM_POS_ANCHORING"/>
    <property type="match status" value="1"/>
</dbReference>
<accession>A0A139P2C7</accession>